<dbReference type="AlphaFoldDB" id="A0AAD4SZB2"/>
<dbReference type="Gene3D" id="1.20.1250.20">
    <property type="entry name" value="MFS general substrate transporter like domains"/>
    <property type="match status" value="1"/>
</dbReference>
<comment type="similarity">
    <text evidence="2">Belongs to the major facilitator superfamily. Proton-dependent oligopeptide transporter (POT/PTR) (TC 2.A.17) family.</text>
</comment>
<evidence type="ECO:0008006" key="9">
    <source>
        <dbReference type="Google" id="ProtNLM"/>
    </source>
</evidence>
<feature type="transmembrane region" description="Helical" evidence="6">
    <location>
        <begin position="189"/>
        <end position="209"/>
    </location>
</feature>
<evidence type="ECO:0000313" key="7">
    <source>
        <dbReference type="EMBL" id="KAI3928112.1"/>
    </source>
</evidence>
<comment type="caution">
    <text evidence="7">The sequence shown here is derived from an EMBL/GenBank/DDBJ whole genome shotgun (WGS) entry which is preliminary data.</text>
</comment>
<evidence type="ECO:0000313" key="8">
    <source>
        <dbReference type="Proteomes" id="UP001202328"/>
    </source>
</evidence>
<dbReference type="GO" id="GO:0016020">
    <property type="term" value="C:membrane"/>
    <property type="evidence" value="ECO:0007669"/>
    <property type="project" value="UniProtKB-SubCell"/>
</dbReference>
<keyword evidence="4 6" id="KW-1133">Transmembrane helix</keyword>
<feature type="transmembrane region" description="Helical" evidence="6">
    <location>
        <begin position="215"/>
        <end position="235"/>
    </location>
</feature>
<comment type="subcellular location">
    <subcellularLocation>
        <location evidence="1">Membrane</location>
        <topology evidence="1">Multi-pass membrane protein</topology>
    </subcellularLocation>
</comment>
<proteinExistence type="inferred from homology"/>
<keyword evidence="8" id="KW-1185">Reference proteome</keyword>
<dbReference type="InterPro" id="IPR000109">
    <property type="entry name" value="POT_fam"/>
</dbReference>
<evidence type="ECO:0000256" key="5">
    <source>
        <dbReference type="ARBA" id="ARBA00023136"/>
    </source>
</evidence>
<feature type="transmembrane region" description="Helical" evidence="6">
    <location>
        <begin position="51"/>
        <end position="71"/>
    </location>
</feature>
<dbReference type="SUPFAM" id="SSF103473">
    <property type="entry name" value="MFS general substrate transporter"/>
    <property type="match status" value="1"/>
</dbReference>
<reference evidence="7" key="1">
    <citation type="submission" date="2022-04" db="EMBL/GenBank/DDBJ databases">
        <title>A functionally conserved STORR gene fusion in Papaver species that diverged 16.8 million years ago.</title>
        <authorList>
            <person name="Catania T."/>
        </authorList>
    </citation>
    <scope>NUCLEOTIDE SEQUENCE</scope>
    <source>
        <strain evidence="7">S-188037</strain>
    </source>
</reference>
<protein>
    <recommendedName>
        <fullName evidence="9">NPF family transporter</fullName>
    </recommendedName>
</protein>
<evidence type="ECO:0000256" key="4">
    <source>
        <dbReference type="ARBA" id="ARBA00022989"/>
    </source>
</evidence>
<keyword evidence="3 6" id="KW-0812">Transmembrane</keyword>
<organism evidence="7 8">
    <name type="scientific">Papaver atlanticum</name>
    <dbReference type="NCBI Taxonomy" id="357466"/>
    <lineage>
        <taxon>Eukaryota</taxon>
        <taxon>Viridiplantae</taxon>
        <taxon>Streptophyta</taxon>
        <taxon>Embryophyta</taxon>
        <taxon>Tracheophyta</taxon>
        <taxon>Spermatophyta</taxon>
        <taxon>Magnoliopsida</taxon>
        <taxon>Ranunculales</taxon>
        <taxon>Papaveraceae</taxon>
        <taxon>Papaveroideae</taxon>
        <taxon>Papaver</taxon>
    </lineage>
</organism>
<dbReference type="GO" id="GO:0022857">
    <property type="term" value="F:transmembrane transporter activity"/>
    <property type="evidence" value="ECO:0007669"/>
    <property type="project" value="InterPro"/>
</dbReference>
<feature type="transmembrane region" description="Helical" evidence="6">
    <location>
        <begin position="374"/>
        <end position="396"/>
    </location>
</feature>
<feature type="transmembrane region" description="Helical" evidence="6">
    <location>
        <begin position="450"/>
        <end position="473"/>
    </location>
</feature>
<dbReference type="InterPro" id="IPR036259">
    <property type="entry name" value="MFS_trans_sf"/>
</dbReference>
<evidence type="ECO:0000256" key="1">
    <source>
        <dbReference type="ARBA" id="ARBA00004141"/>
    </source>
</evidence>
<sequence length="513" mass="57113">MILKLVKYHVINSRTMHSVPSGSYCGYDGNRASKDTIGFWKAANIILVNQGLASVSFFGVNLTLVMLLTRVLDQDSATAANTVTNWIGTSYLFSFVGAFMSDSYFGRYLTCIIFQLTFVLPVGCGDLESPCVQPSSVGVATFYLSMYLVALGYGGYQPTIATFGADQFNELDPEEKDSKDVFFIVPKRSFFNCALNFGCLLSGTVIVFLMDTGHWTFGFMISMGSAIIGTILFWLGKHRYRYFLPSGNPLTRIAQVFVASLRKWTIDLPSNGDGLYEMEGESAIKGSRKILHSNEFGFLDRAATVNERDNLCGQNSINPWRLCTVTQVEEVKCLLKMLPIWLCTIIYSVIYTQTDTLFVEQGEVMSTRTPFFHLKLPAASMSVFNIISVLIFTFVYGRCVPFIARFTRNPDGLTELQRIVGASEVFMHVGLLDFFNSQAPDGIKSLGSSLFTSSISLGNFLSSFLVRMVMIITTGKGSSGWIPVDLNKGHLERFYFLIVVLTAIDFVIYICRN</sequence>
<dbReference type="PANTHER" id="PTHR11654">
    <property type="entry name" value="OLIGOPEPTIDE TRANSPORTER-RELATED"/>
    <property type="match status" value="1"/>
</dbReference>
<dbReference type="EMBL" id="JAJJMB010007708">
    <property type="protein sequence ID" value="KAI3928112.1"/>
    <property type="molecule type" value="Genomic_DNA"/>
</dbReference>
<evidence type="ECO:0000256" key="6">
    <source>
        <dbReference type="SAM" id="Phobius"/>
    </source>
</evidence>
<evidence type="ECO:0000256" key="3">
    <source>
        <dbReference type="ARBA" id="ARBA00022692"/>
    </source>
</evidence>
<accession>A0AAD4SZB2</accession>
<evidence type="ECO:0000256" key="2">
    <source>
        <dbReference type="ARBA" id="ARBA00005982"/>
    </source>
</evidence>
<name>A0AAD4SZB2_9MAGN</name>
<feature type="transmembrane region" description="Helical" evidence="6">
    <location>
        <begin position="83"/>
        <end position="100"/>
    </location>
</feature>
<dbReference type="Proteomes" id="UP001202328">
    <property type="component" value="Unassembled WGS sequence"/>
</dbReference>
<gene>
    <name evidence="7" type="ORF">MKW98_023713</name>
</gene>
<feature type="transmembrane region" description="Helical" evidence="6">
    <location>
        <begin position="493"/>
        <end position="511"/>
    </location>
</feature>
<dbReference type="Pfam" id="PF00854">
    <property type="entry name" value="PTR2"/>
    <property type="match status" value="1"/>
</dbReference>
<feature type="transmembrane region" description="Helical" evidence="6">
    <location>
        <begin position="334"/>
        <end position="354"/>
    </location>
</feature>
<keyword evidence="5 6" id="KW-0472">Membrane</keyword>